<feature type="compositionally biased region" description="Polar residues" evidence="1">
    <location>
        <begin position="1611"/>
        <end position="1620"/>
    </location>
</feature>
<dbReference type="InParanoid" id="Q38FQ7"/>
<dbReference type="OMA" id="WRLLHRT"/>
<reference evidence="2 3" key="2">
    <citation type="journal article" date="2005" name="Science">
        <title>The genome of the African trypanosome Trypanosoma brucei.</title>
        <authorList>
            <person name="Berriman M."/>
            <person name="Ghedin E."/>
            <person name="Hertz-Fowler C."/>
            <person name="Blandin G."/>
            <person name="Renauld H."/>
            <person name="Bartholomeu D.C."/>
            <person name="Lennard N.J."/>
            <person name="Caler E."/>
            <person name="Hamlin N.E."/>
            <person name="Haas B."/>
            <person name="Bohme U."/>
            <person name="Hannick L."/>
            <person name="Aslett M.A."/>
            <person name="Shallom J."/>
            <person name="Marcello L."/>
            <person name="Hou L."/>
            <person name="Wickstead B."/>
            <person name="Alsmark U.C."/>
            <person name="Arrowsmith C."/>
            <person name="Atkin R.J."/>
            <person name="Barron A.J."/>
            <person name="Bringaud F."/>
            <person name="Brooks K."/>
            <person name="Carrington M."/>
            <person name="Cherevach I."/>
            <person name="Chillingworth T.J."/>
            <person name="Churcher C."/>
            <person name="Clark L.N."/>
            <person name="Corton C.H."/>
            <person name="Cronin A."/>
            <person name="Davies R.M."/>
            <person name="Doggett J."/>
            <person name="Djikeng A."/>
            <person name="Feldblyum T."/>
            <person name="Field M.C."/>
            <person name="Fraser A."/>
            <person name="Goodhead I."/>
            <person name="Hance Z."/>
            <person name="Harper D."/>
            <person name="Harris B.R."/>
            <person name="Hauser H."/>
            <person name="Hostetler J."/>
            <person name="Ivens A."/>
            <person name="Jagels K."/>
            <person name="Johnson D."/>
            <person name="Johnson J."/>
            <person name="Jones K."/>
            <person name="Kerhornou A.X."/>
            <person name="Koo H."/>
            <person name="Larke N."/>
            <person name="Landfear S."/>
            <person name="Larkin C."/>
            <person name="Leech V."/>
            <person name="Line A."/>
            <person name="Lord A."/>
            <person name="Macleod A."/>
            <person name="Mooney P.J."/>
            <person name="Moule S."/>
            <person name="Martin D.M."/>
            <person name="Morgan G.W."/>
            <person name="Mungall K."/>
            <person name="Norbertczak H."/>
            <person name="Ormond D."/>
            <person name="Pai G."/>
            <person name="Peacock C.S."/>
            <person name="Peterson J."/>
            <person name="Quail M.A."/>
            <person name="Rabbinowitsch E."/>
            <person name="Rajandream M.A."/>
            <person name="Reitter C."/>
            <person name="Salzberg S.L."/>
            <person name="Sanders M."/>
            <person name="Schobel S."/>
            <person name="Sharp S."/>
            <person name="Simmonds M."/>
            <person name="Simpson A.J."/>
            <person name="Tallon L."/>
            <person name="Turner C.M."/>
            <person name="Tait A."/>
            <person name="Tivey A.R."/>
            <person name="Van Aken S."/>
            <person name="Walker D."/>
            <person name="Wanless D."/>
            <person name="Wang S."/>
            <person name="White B."/>
            <person name="White O."/>
            <person name="Whitehead S."/>
            <person name="Woodward J."/>
            <person name="Wortman J."/>
            <person name="Adams M.D."/>
            <person name="Embley T.M."/>
            <person name="Gull K."/>
            <person name="Ullu E."/>
            <person name="Barry J.D."/>
            <person name="Fairlamb A.H."/>
            <person name="Opperdoes F."/>
            <person name="Barrell B.G."/>
            <person name="Donelson J.E."/>
            <person name="Hall N."/>
            <person name="Fraser C.M."/>
            <person name="Melville S.E."/>
            <person name="El-Sayed N.M."/>
        </authorList>
    </citation>
    <scope>NUCLEOTIDE SEQUENCE [LARGE SCALE GENOMIC DNA]</scope>
    <source>
        <strain evidence="2 3">927/4 GUTat10.1</strain>
    </source>
</reference>
<gene>
    <name evidence="2" type="ORF">Tb09.160.1290</name>
</gene>
<dbReference type="KEGG" id="tbr:Tb09.160.1290"/>
<dbReference type="Gene3D" id="3.80.10.10">
    <property type="entry name" value="Ribonuclease Inhibitor"/>
    <property type="match status" value="1"/>
</dbReference>
<dbReference type="SUPFAM" id="SSF52047">
    <property type="entry name" value="RNI-like"/>
    <property type="match status" value="1"/>
</dbReference>
<accession>Q38FQ7</accession>
<dbReference type="EMBL" id="CM000207">
    <property type="protein sequence ID" value="EAN76363.1"/>
    <property type="molecule type" value="Genomic_DNA"/>
</dbReference>
<feature type="compositionally biased region" description="Polar residues" evidence="1">
    <location>
        <begin position="1260"/>
        <end position="1269"/>
    </location>
</feature>
<reference evidence="2 3" key="1">
    <citation type="journal article" date="2005" name="Science">
        <title>Comparative genomics of trypanosomatid parasitic protozoa.</title>
        <authorList>
            <person name="El-Sayed N.M."/>
            <person name="Myler P.J."/>
            <person name="Blandin G."/>
            <person name="Berriman M."/>
            <person name="Crabtree J."/>
            <person name="Aggarwal G."/>
            <person name="Caler E."/>
            <person name="Renauld H."/>
            <person name="Worthey E.A."/>
            <person name="Hertz-Fowler C."/>
            <person name="Ghedin E."/>
            <person name="Peacock C."/>
            <person name="Bartholomeu D.C."/>
            <person name="Haas B.J."/>
            <person name="Tran A.N."/>
            <person name="Wortman J.R."/>
            <person name="Alsmark U.C."/>
            <person name="Angiuoli S."/>
            <person name="Anupama A."/>
            <person name="Badger J."/>
            <person name="Bringaud F."/>
            <person name="Cadag E."/>
            <person name="Carlton J.M."/>
            <person name="Cerqueira G.C."/>
            <person name="Creasy T."/>
            <person name="Delcher A.L."/>
            <person name="Djikeng A."/>
            <person name="Embley T.M."/>
            <person name="Hauser C."/>
            <person name="Ivens A.C."/>
            <person name="Kummerfeld S.K."/>
            <person name="Pereira-Leal J.B."/>
            <person name="Nilsson D."/>
            <person name="Peterson J."/>
            <person name="Salzberg S.L."/>
            <person name="Shallom J."/>
            <person name="Silva J.C."/>
            <person name="Sundaram J."/>
            <person name="Westenberger S."/>
            <person name="White O."/>
            <person name="Melville S.E."/>
            <person name="Donelson J.E."/>
            <person name="Andersson B."/>
            <person name="Stuart K.D."/>
            <person name="Hall N."/>
        </authorList>
    </citation>
    <scope>NUCLEOTIDE SEQUENCE [LARGE SCALE GENOMIC DNA]</scope>
    <source>
        <strain evidence="2 3">927/4 GUTat10.1</strain>
    </source>
</reference>
<organism evidence="2 3">
    <name type="scientific">Trypanosoma brucei brucei (strain 927/4 GUTat10.1)</name>
    <dbReference type="NCBI Taxonomy" id="185431"/>
    <lineage>
        <taxon>Eukaryota</taxon>
        <taxon>Discoba</taxon>
        <taxon>Euglenozoa</taxon>
        <taxon>Kinetoplastea</taxon>
        <taxon>Metakinetoplastina</taxon>
        <taxon>Trypanosomatida</taxon>
        <taxon>Trypanosomatidae</taxon>
        <taxon>Trypanosoma</taxon>
    </lineage>
</organism>
<dbReference type="eggNOG" id="ENOG502RRH1">
    <property type="taxonomic scope" value="Eukaryota"/>
</dbReference>
<feature type="region of interest" description="Disordered" evidence="1">
    <location>
        <begin position="1604"/>
        <end position="1631"/>
    </location>
</feature>
<feature type="region of interest" description="Disordered" evidence="1">
    <location>
        <begin position="911"/>
        <end position="935"/>
    </location>
</feature>
<feature type="region of interest" description="Disordered" evidence="1">
    <location>
        <begin position="1233"/>
        <end position="1272"/>
    </location>
</feature>
<feature type="region of interest" description="Disordered" evidence="1">
    <location>
        <begin position="1645"/>
        <end position="1664"/>
    </location>
</feature>
<name>Q38FQ7_TRYB2</name>
<dbReference type="OrthoDB" id="273687at2759"/>
<proteinExistence type="predicted"/>
<protein>
    <submittedName>
        <fullName evidence="2">Uncharacterized protein</fullName>
    </submittedName>
</protein>
<feature type="compositionally biased region" description="Low complexity" evidence="1">
    <location>
        <begin position="1621"/>
        <end position="1631"/>
    </location>
</feature>
<dbReference type="AlphaFoldDB" id="Q38FQ7"/>
<feature type="compositionally biased region" description="Basic and acidic residues" evidence="1">
    <location>
        <begin position="1249"/>
        <end position="1259"/>
    </location>
</feature>
<dbReference type="Proteomes" id="UP000008524">
    <property type="component" value="Chromosome 9"/>
</dbReference>
<dbReference type="STRING" id="185431.Q38FQ7"/>
<dbReference type="RefSeq" id="XP_803573.1">
    <property type="nucleotide sequence ID" value="XM_798480.1"/>
</dbReference>
<feature type="region of interest" description="Disordered" evidence="1">
    <location>
        <begin position="1287"/>
        <end position="1329"/>
    </location>
</feature>
<keyword evidence="3" id="KW-1185">Reference proteome</keyword>
<dbReference type="GeneID" id="3660171"/>
<dbReference type="InterPro" id="IPR032675">
    <property type="entry name" value="LRR_dom_sf"/>
</dbReference>
<evidence type="ECO:0000313" key="2">
    <source>
        <dbReference type="EMBL" id="EAN76363.1"/>
    </source>
</evidence>
<feature type="region of interest" description="Disordered" evidence="1">
    <location>
        <begin position="398"/>
        <end position="448"/>
    </location>
</feature>
<evidence type="ECO:0000256" key="1">
    <source>
        <dbReference type="SAM" id="MobiDB-lite"/>
    </source>
</evidence>
<feature type="compositionally biased region" description="Basic and acidic residues" evidence="1">
    <location>
        <begin position="1533"/>
        <end position="1590"/>
    </location>
</feature>
<sequence>MVDLLRSSLSQLNDGAELPYNGSSDIERRLLSGSVDDEEPGPSELSPAPQLLELGDLLGSRSGGFSSAPSLTVLMSAAEVEVAKSVHVALSISSTMEWAILYRQLRQRLCIGQVRQVDFSDVSLDNVQWSWLCQTMLPAMPNLVSLRLVRMGVTDRKLAELLRHSLAYAVGRKPGPSARRVDLPTVRGILPPLGEKTISSSDDLVPRRNEILSASRNGVRGYGPLRGLRILDLSENHLTHRSATLIGKLLLWSADTLDELRLMGNNLQDYGFQILSIYISRLRLASLRGEPHLFPPNLVRLYAQLVEREKVVGSQPYLQEEVQSPTYCPSFLGDCKTPTDDAGARKDSSGDEYPSIHLGVSLLDVRKCQASPRGISELLAAASAAHRLSTVLFSGNSAPTSLRSEPKQLGKRCGIQDAAGDPNASDDVVTTPPSTESKKVGDSSSTGSLLPSSACRFSNFAELKHPCMLTTVNLGGVPLSTLCTPLCCRNLFLNLLFCCPRLSVLDLSGTFDAAQLPAVAIRQIQFGNEQVLADNDIFQQSFNHEAEKLVDASVFALEKLMFDRQVCVGNIMCELFAHAALNAQRRHCPAPTAFRRLKEIHLEGTGISDAAVKGLTASVRTVVLTGVLAELTLLNVADNFLTSRGCVCLLHAFVIEWPLSVSSVEVVSLQQSRGIACGNIKAFEEVNRAALNAVKRRKEEQRRKSHVPSLLVHFGAYGAAVQTRSSNEEITLKGPRTDWKGATISHMCDRAPKPAAKRVCRSLGTSIGIIVSSSQCDEQHQEQLHTEKFLSETLLYAHQLDSVASMELRTARVDEYADVGEAQQWTPRCLHTESSLLQRLIADGSPPENMWFSTYNGPPQHEDSEVQCRSCASQVTVLPSSLGVEFGHLLGSREVTHDQDSGFLSKESVASLNDQSGGDDNDKRQGRGVTESGGVVHVSSQLIPEGGDILPHFHSPTRHAEPPHGTTTTALQAKKKRTIPNRVGRSSSTLQRKLKFRNKRNIIMRYYHRAGDTICRGWTLLRRDDAVGEHARARLEKDLLMCLQPPDGYCDDAVVESVTLLVDTSSSRSPTDDDKTSCDSGYINAEGNTSRLLVVSNESRSTLEKRLRSCVSQVDGGTAFPRFTKVMQVYGVDMVEVARGVLNAAPSHRRAYLGSVTAESFVHTHHGREDQLLEDLNDLLVGAADMPDEEQCAVTSPISSSARGRLKLKTGEAQISGGSVCFSAEEASLSNMEGAVSGERIRKRAKGSKGRDEEGETLHSNHGLSNGQINVKPASTLPKKTVAEGAIPHPIEPVPPSLDMSPRSVSSGLHGVNAEGERSVRSPSSPSGRTKAHLFVLPHREGSILCCGWRLLSRSDKVGEMARRELEADVLSFLQDTLEGKANPNLSNGNEGAGAKLSLRTERSSSAVISVRMVFDSSPPGMQLRVVTSFPHAAVSSGLVDLQQKEGEAAFPRFAGMFSTKATYNTVSSIEKHLQQRDTTGQVRPRVLEKYRTISALVHCFHDDEDGLLMELMLPGLKSLDAFVEAPSTAAKAQERTRKDSGKTTKGTISEDIHPSLPHADKEVESTKKPRRSGEGVDMGAREPAESRRVPRIELMNHALAVGPQKAPVATAQSAANNEASPPSTISSLSSSVNRQFDLVSQLPNEANGAPSVAQDSTEDNDESIATSMESVFAEKLRRLQYLSYNAIAHGALLLDRRQRHKNRICKGKWGRVCVTVAVEWDVFLVVYFVKHSAFRVSSRKSLVLVHPIASGVRCSVEVGGNAANDTHTSGNDVVIHVERHYDPETLGLTTSELEQRLQQLILTTVRKKEGAPSMCSNRNSQMNMAAGENSVISRHSSISAVGSAEHSNGSMFLTLMPTAAQLLNRQVTMRVTLKSAAKARRAVTAIHEAGERAVSMIRDTINEQRRQAAAAAARSLHT</sequence>
<feature type="region of interest" description="Disordered" evidence="1">
    <location>
        <begin position="1529"/>
        <end position="1590"/>
    </location>
</feature>
<dbReference type="VEuPathDB" id="TriTrypDB:Tb927.9.2630"/>
<dbReference type="GO" id="GO:1990900">
    <property type="term" value="C:ciliary pocket collar"/>
    <property type="evidence" value="ECO:0000314"/>
    <property type="project" value="GeneDB"/>
</dbReference>
<dbReference type="PaxDb" id="5691-EAN76363"/>
<evidence type="ECO:0000313" key="3">
    <source>
        <dbReference type="Proteomes" id="UP000008524"/>
    </source>
</evidence>